<keyword evidence="6" id="KW-0735">Signal-anchor</keyword>
<dbReference type="InterPro" id="IPR029044">
    <property type="entry name" value="Nucleotide-diphossugar_trans"/>
</dbReference>
<dbReference type="EMBL" id="KV454547">
    <property type="protein sequence ID" value="ODV64707.1"/>
    <property type="molecule type" value="Genomic_DNA"/>
</dbReference>
<accession>A0A1E4RBS1</accession>
<evidence type="ECO:0000313" key="11">
    <source>
        <dbReference type="Proteomes" id="UP000095085"/>
    </source>
</evidence>
<dbReference type="RefSeq" id="XP_020073774.1">
    <property type="nucleotide sequence ID" value="XM_020223207.1"/>
</dbReference>
<dbReference type="AlphaFoldDB" id="A0A1E4RBS1"/>
<evidence type="ECO:0000256" key="2">
    <source>
        <dbReference type="ARBA" id="ARBA00004922"/>
    </source>
</evidence>
<gene>
    <name evidence="10" type="ORF">HYPBUDRAFT_237770</name>
</gene>
<organism evidence="10 11">
    <name type="scientific">Hyphopichia burtonii NRRL Y-1933</name>
    <dbReference type="NCBI Taxonomy" id="984485"/>
    <lineage>
        <taxon>Eukaryota</taxon>
        <taxon>Fungi</taxon>
        <taxon>Dikarya</taxon>
        <taxon>Ascomycota</taxon>
        <taxon>Saccharomycotina</taxon>
        <taxon>Pichiomycetes</taxon>
        <taxon>Debaryomycetaceae</taxon>
        <taxon>Hyphopichia</taxon>
    </lineage>
</organism>
<dbReference type="UniPathway" id="UPA00378"/>
<evidence type="ECO:0000256" key="4">
    <source>
        <dbReference type="ARBA" id="ARBA00022679"/>
    </source>
</evidence>
<dbReference type="SUPFAM" id="SSF53448">
    <property type="entry name" value="Nucleotide-diphospho-sugar transferases"/>
    <property type="match status" value="1"/>
</dbReference>
<evidence type="ECO:0000256" key="8">
    <source>
        <dbReference type="ARBA" id="ARBA00023034"/>
    </source>
</evidence>
<dbReference type="OrthoDB" id="430354at2759"/>
<keyword evidence="9" id="KW-0472">Membrane</keyword>
<name>A0A1E4RBS1_9ASCO</name>
<dbReference type="GO" id="GO:0000026">
    <property type="term" value="F:alpha-1,2-mannosyltransferase activity"/>
    <property type="evidence" value="ECO:0007669"/>
    <property type="project" value="TreeGrafter"/>
</dbReference>
<keyword evidence="8" id="KW-0333">Golgi apparatus</keyword>
<keyword evidence="5" id="KW-0812">Transmembrane</keyword>
<evidence type="ECO:0000256" key="3">
    <source>
        <dbReference type="ARBA" id="ARBA00009105"/>
    </source>
</evidence>
<dbReference type="PANTHER" id="PTHR31646:SF1">
    <property type="entry name" value="ALPHA-1,2-MANNOSYLTRANSFERASE MNN2"/>
    <property type="match status" value="1"/>
</dbReference>
<evidence type="ECO:0000256" key="7">
    <source>
        <dbReference type="ARBA" id="ARBA00022989"/>
    </source>
</evidence>
<keyword evidence="7" id="KW-1133">Transmembrane helix</keyword>
<reference evidence="11" key="1">
    <citation type="submission" date="2016-05" db="EMBL/GenBank/DDBJ databases">
        <title>Comparative genomics of biotechnologically important yeasts.</title>
        <authorList>
            <consortium name="DOE Joint Genome Institute"/>
            <person name="Riley R."/>
            <person name="Haridas S."/>
            <person name="Wolfe K.H."/>
            <person name="Lopes M.R."/>
            <person name="Hittinger C.T."/>
            <person name="Goker M."/>
            <person name="Salamov A."/>
            <person name="Wisecaver J."/>
            <person name="Long T.M."/>
            <person name="Aerts A.L."/>
            <person name="Barry K."/>
            <person name="Choi C."/>
            <person name="Clum A."/>
            <person name="Coughlan A.Y."/>
            <person name="Deshpande S."/>
            <person name="Douglass A.P."/>
            <person name="Hanson S.J."/>
            <person name="Klenk H.-P."/>
            <person name="Labutti K."/>
            <person name="Lapidus A."/>
            <person name="Lindquist E."/>
            <person name="Lipzen A."/>
            <person name="Meier-Kolthoff J.P."/>
            <person name="Ohm R.A."/>
            <person name="Otillar R.P."/>
            <person name="Pangilinan J."/>
            <person name="Peng Y."/>
            <person name="Rokas A."/>
            <person name="Rosa C.A."/>
            <person name="Scheuner C."/>
            <person name="Sibirny A.A."/>
            <person name="Slot J.C."/>
            <person name="Stielow J.B."/>
            <person name="Sun H."/>
            <person name="Kurtzman C.P."/>
            <person name="Blackwell M."/>
            <person name="Grigoriev I.V."/>
            <person name="Jeffries T.W."/>
        </authorList>
    </citation>
    <scope>NUCLEOTIDE SEQUENCE [LARGE SCALE GENOMIC DNA]</scope>
    <source>
        <strain evidence="11">NRRL Y-1933</strain>
    </source>
</reference>
<comment type="subcellular location">
    <subcellularLocation>
        <location evidence="1">Golgi apparatus membrane</location>
        <topology evidence="1">Single-pass type II membrane protein</topology>
    </subcellularLocation>
</comment>
<evidence type="ECO:0000313" key="10">
    <source>
        <dbReference type="EMBL" id="ODV64707.1"/>
    </source>
</evidence>
<dbReference type="STRING" id="984485.A0A1E4RBS1"/>
<dbReference type="Gene3D" id="3.90.550.10">
    <property type="entry name" value="Spore Coat Polysaccharide Biosynthesis Protein SpsA, Chain A"/>
    <property type="match status" value="1"/>
</dbReference>
<keyword evidence="4 10" id="KW-0808">Transferase</keyword>
<proteinExistence type="inferred from homology"/>
<evidence type="ECO:0000256" key="1">
    <source>
        <dbReference type="ARBA" id="ARBA00004323"/>
    </source>
</evidence>
<keyword evidence="11" id="KW-1185">Reference proteome</keyword>
<sequence length="677" mass="78744">MYKHTKKIVVVCLLITVINIIYSCTIDYSLYVSSLKNDYFSKLSPTSKIKEITPISLIGYHHDVHNDLMIIQKQPDPNNEFNDEIASHFWQFMKSEYVNDNNANKFDIRLIDGYNYEKDLIEIHSNDLRLNVSHFEMMESENLLANYLVDFFKNLWTIFEKTDPKIPGINNGDHYSESKKNNKYSNNDGKMPVYGGHLRENYLDEAIRTKEMLASYIQLSEHEINSLANSHQSFIDQMPQDFPKEIYDYGKPHHFMQGDGIVYLGGGKYNQLALTSIRTLRNTGSKLPVEIIIPKRSDYDIDLCSKILPKFNAKCKILTDYLPKHFGDKISGFQLKNIALLISSFERILYLDADNLPIKNPDILFINKPFANKHLVVWPDLWRRSTSPLYYDIAKINVDTTSRVRNSYPANDDRGFKPDEISMHDCDGAIPEASSETGQVLIDKKVHFKTLILSMYYNYYGPDYYYPLFSQGAAGEGDKETFIAAAHKLKLPYYQVKEFNREFGPFRGDTGKHEVFGMAQYDPIIDYIQANEDVESKPEDGKTAGDYYNEPPTVYAKNAEDKGNSNYKYHYFKSSNLFFLHANWPKFDLVEMFLRNSYGRGPKGEHDKRRRLYSYEILDELKGYDFELEVMSNLDWCFCKLSNIHLSGVPEPDSDERNKICQEITQHIEFLKQDRHD</sequence>
<comment type="pathway">
    <text evidence="2">Protein modification; protein glycosylation.</text>
</comment>
<evidence type="ECO:0000256" key="6">
    <source>
        <dbReference type="ARBA" id="ARBA00022968"/>
    </source>
</evidence>
<dbReference type="GO" id="GO:0046354">
    <property type="term" value="P:mannan biosynthetic process"/>
    <property type="evidence" value="ECO:0007669"/>
    <property type="project" value="TreeGrafter"/>
</dbReference>
<dbReference type="Pfam" id="PF11051">
    <property type="entry name" value="Mannosyl_trans3"/>
    <property type="match status" value="1"/>
</dbReference>
<dbReference type="InterPro" id="IPR022751">
    <property type="entry name" value="Alpha_mannosyltransferase"/>
</dbReference>
<comment type="similarity">
    <text evidence="3">Belongs to the MNN1/MNT family.</text>
</comment>
<dbReference type="Proteomes" id="UP000095085">
    <property type="component" value="Unassembled WGS sequence"/>
</dbReference>
<dbReference type="PROSITE" id="PS51257">
    <property type="entry name" value="PROKAR_LIPOPROTEIN"/>
    <property type="match status" value="1"/>
</dbReference>
<dbReference type="GeneID" id="30997756"/>
<protein>
    <submittedName>
        <fullName evidence="10">Nucleotide-diphospho-sugar transferase</fullName>
    </submittedName>
</protein>
<evidence type="ECO:0000256" key="9">
    <source>
        <dbReference type="ARBA" id="ARBA00023136"/>
    </source>
</evidence>
<dbReference type="PANTHER" id="PTHR31646">
    <property type="entry name" value="ALPHA-1,2-MANNOSYLTRANSFERASE MNN2"/>
    <property type="match status" value="1"/>
</dbReference>
<evidence type="ECO:0000256" key="5">
    <source>
        <dbReference type="ARBA" id="ARBA00022692"/>
    </source>
</evidence>
<dbReference type="GO" id="GO:0000139">
    <property type="term" value="C:Golgi membrane"/>
    <property type="evidence" value="ECO:0007669"/>
    <property type="project" value="UniProtKB-SubCell"/>
</dbReference>